<reference evidence="4" key="1">
    <citation type="submission" date="2022-05" db="EMBL/GenBank/DDBJ databases">
        <title>Description of a novel species of Leclercia; Leclercia tamurae and the Proposal for a Novel Genus Silvania gen. nov. Containing Two Novel Species Silvania hatchlandensis sp. nov. and Silvania confinis sp. nov. Isolated from the Rhizosphere of Oak.</title>
        <authorList>
            <person name="Maddock D.W."/>
            <person name="Brady C.L."/>
            <person name="Denman S."/>
            <person name="Arnold D."/>
        </authorList>
    </citation>
    <scope>NUCLEOTIDE SEQUENCE</scope>
    <source>
        <strain evidence="4">H19S6</strain>
    </source>
</reference>
<evidence type="ECO:0000256" key="1">
    <source>
        <dbReference type="SAM" id="Coils"/>
    </source>
</evidence>
<feature type="transmembrane region" description="Helical" evidence="3">
    <location>
        <begin position="120"/>
        <end position="145"/>
    </location>
</feature>
<dbReference type="EMBL" id="JAMGZK010000053">
    <property type="protein sequence ID" value="MCU6666151.1"/>
    <property type="molecule type" value="Genomic_DNA"/>
</dbReference>
<evidence type="ECO:0000313" key="5">
    <source>
        <dbReference type="Proteomes" id="UP001063816"/>
    </source>
</evidence>
<feature type="coiled-coil region" evidence="1">
    <location>
        <begin position="260"/>
        <end position="287"/>
    </location>
</feature>
<feature type="compositionally biased region" description="Polar residues" evidence="2">
    <location>
        <begin position="192"/>
        <end position="204"/>
    </location>
</feature>
<protein>
    <submittedName>
        <fullName evidence="4">Uncharacterized protein</fullName>
    </submittedName>
</protein>
<keyword evidence="3" id="KW-1133">Transmembrane helix</keyword>
<comment type="caution">
    <text evidence="4">The sequence shown here is derived from an EMBL/GenBank/DDBJ whole genome shotgun (WGS) entry which is preliminary data.</text>
</comment>
<feature type="transmembrane region" description="Helical" evidence="3">
    <location>
        <begin position="295"/>
        <end position="317"/>
    </location>
</feature>
<name>A0A9J6Q0Q3_9ENTR</name>
<proteinExistence type="predicted"/>
<accession>A0A9J6Q0Q3</accession>
<dbReference type="RefSeq" id="WP_271283682.1">
    <property type="nucleotide sequence ID" value="NZ_JAMGZK010000053.1"/>
</dbReference>
<feature type="transmembrane region" description="Helical" evidence="3">
    <location>
        <begin position="76"/>
        <end position="99"/>
    </location>
</feature>
<evidence type="ECO:0000256" key="3">
    <source>
        <dbReference type="SAM" id="Phobius"/>
    </source>
</evidence>
<dbReference type="Proteomes" id="UP001063816">
    <property type="component" value="Unassembled WGS sequence"/>
</dbReference>
<feature type="transmembrane region" description="Helical" evidence="3">
    <location>
        <begin position="31"/>
        <end position="56"/>
    </location>
</feature>
<dbReference type="AlphaFoldDB" id="A0A9J6Q0Q3"/>
<feature type="region of interest" description="Disordered" evidence="2">
    <location>
        <begin position="192"/>
        <end position="217"/>
    </location>
</feature>
<keyword evidence="1" id="KW-0175">Coiled coil</keyword>
<keyword evidence="5" id="KW-1185">Reference proteome</keyword>
<gene>
    <name evidence="4" type="ORF">M8014_17600</name>
</gene>
<keyword evidence="3" id="KW-0812">Transmembrane</keyword>
<organism evidence="4 5">
    <name type="scientific">Silvania hatchlandensis</name>
    <dbReference type="NCBI Taxonomy" id="2926469"/>
    <lineage>
        <taxon>Bacteria</taxon>
        <taxon>Pseudomonadati</taxon>
        <taxon>Pseudomonadota</taxon>
        <taxon>Gammaproteobacteria</taxon>
        <taxon>Enterobacterales</taxon>
        <taxon>Enterobacteriaceae</taxon>
        <taxon>Silvania</taxon>
    </lineage>
</organism>
<keyword evidence="3" id="KW-0472">Membrane</keyword>
<sequence length="323" mass="33247">MTSDYTPVQRTPVAGGNIDQYVSLPTTNSSAVSWGAIFAGAAGAASLAMLLLMLGVGLGLSSVSPYGNQGVDAGTIGIATIAWLMFTQIAASGMGGYLAGRLRSKWVDTHTDEVYFRDTAHGFLAWAVAALVSAMLLTSAIGSIIGGGAKAVGSVAGGVSSLSMTGMASASNGESNSSMGYFVNSLFRTTTSPAQPTDAASSDAMTPGQPQVKPVTPEQSTEVAGIFLNSINTGALPADDLKYVASLVAQNTGMNQQEAEQRVQNIYAKAQTKVQEVKAQAKEAADKARKTSSYLALWTFVSLLSGAFIASLCATFGGRQRDL</sequence>
<evidence type="ECO:0000313" key="4">
    <source>
        <dbReference type="EMBL" id="MCU6666151.1"/>
    </source>
</evidence>
<evidence type="ECO:0000256" key="2">
    <source>
        <dbReference type="SAM" id="MobiDB-lite"/>
    </source>
</evidence>